<evidence type="ECO:0000313" key="2">
    <source>
        <dbReference type="EMBL" id="KIY99343.1"/>
    </source>
</evidence>
<protein>
    <recommendedName>
        <fullName evidence="1">Rab-GAP TBC domain-containing protein</fullName>
    </recommendedName>
</protein>
<dbReference type="EMBL" id="KK101876">
    <property type="protein sequence ID" value="KIY99343.1"/>
    <property type="molecule type" value="Genomic_DNA"/>
</dbReference>
<dbReference type="OrthoDB" id="10264062at2759"/>
<dbReference type="KEGG" id="mng:MNEG_8620"/>
<dbReference type="GeneID" id="25741496"/>
<organism evidence="2 3">
    <name type="scientific">Monoraphidium neglectum</name>
    <dbReference type="NCBI Taxonomy" id="145388"/>
    <lineage>
        <taxon>Eukaryota</taxon>
        <taxon>Viridiplantae</taxon>
        <taxon>Chlorophyta</taxon>
        <taxon>core chlorophytes</taxon>
        <taxon>Chlorophyceae</taxon>
        <taxon>CS clade</taxon>
        <taxon>Sphaeropleales</taxon>
        <taxon>Selenastraceae</taxon>
        <taxon>Monoraphidium</taxon>
    </lineage>
</organism>
<dbReference type="PROSITE" id="PS50086">
    <property type="entry name" value="TBC_RABGAP"/>
    <property type="match status" value="1"/>
</dbReference>
<dbReference type="Proteomes" id="UP000054498">
    <property type="component" value="Unassembled WGS sequence"/>
</dbReference>
<reference evidence="2 3" key="1">
    <citation type="journal article" date="2013" name="BMC Genomics">
        <title>Reconstruction of the lipid metabolism for the microalga Monoraphidium neglectum from its genome sequence reveals characteristics suitable for biofuel production.</title>
        <authorList>
            <person name="Bogen C."/>
            <person name="Al-Dilaimi A."/>
            <person name="Albersmeier A."/>
            <person name="Wichmann J."/>
            <person name="Grundmann M."/>
            <person name="Rupp O."/>
            <person name="Lauersen K.J."/>
            <person name="Blifernez-Klassen O."/>
            <person name="Kalinowski J."/>
            <person name="Goesmann A."/>
            <person name="Mussgnug J.H."/>
            <person name="Kruse O."/>
        </authorList>
    </citation>
    <scope>NUCLEOTIDE SEQUENCE [LARGE SCALE GENOMIC DNA]</scope>
    <source>
        <strain evidence="2 3">SAG 48.87</strain>
    </source>
</reference>
<evidence type="ECO:0000259" key="1">
    <source>
        <dbReference type="PROSITE" id="PS50086"/>
    </source>
</evidence>
<proteinExistence type="predicted"/>
<dbReference type="SUPFAM" id="SSF47923">
    <property type="entry name" value="Ypt/Rab-GAP domain of gyp1p"/>
    <property type="match status" value="1"/>
</dbReference>
<sequence length="187" mass="19400">MMRPLAPNFQDGLAAISGQLRQLRAALAALEGPLLRHLDALGAANLETAFQMLLLAFRRELSWADTFTFWEALWAAEAAARAPLKAFAVAALFSARRRELMRLESLEDLVTWVNSVGSNASCPLDPLALAADAHQMWAFLGTEKVGGGCGCVPKMSAVAAPAAAAVPAATAAGVTTAPGGGAALSQT</sequence>
<dbReference type="STRING" id="145388.A0A0D2KVC4"/>
<feature type="domain" description="Rab-GAP TBC" evidence="1">
    <location>
        <begin position="1"/>
        <end position="77"/>
    </location>
</feature>
<gene>
    <name evidence="2" type="ORF">MNEG_8620</name>
</gene>
<dbReference type="Gene3D" id="1.10.472.80">
    <property type="entry name" value="Ypt/Rab-GAP domain of gyp1p, domain 3"/>
    <property type="match status" value="1"/>
</dbReference>
<accession>A0A0D2KVC4</accession>
<dbReference type="InterPro" id="IPR035969">
    <property type="entry name" value="Rab-GAP_TBC_sf"/>
</dbReference>
<evidence type="ECO:0000313" key="3">
    <source>
        <dbReference type="Proteomes" id="UP000054498"/>
    </source>
</evidence>
<dbReference type="RefSeq" id="XP_013898363.1">
    <property type="nucleotide sequence ID" value="XM_014042909.1"/>
</dbReference>
<keyword evidence="3" id="KW-1185">Reference proteome</keyword>
<name>A0A0D2KVC4_9CHLO</name>
<dbReference type="InterPro" id="IPR000195">
    <property type="entry name" value="Rab-GAP-TBC_dom"/>
</dbReference>
<dbReference type="AlphaFoldDB" id="A0A0D2KVC4"/>